<organism evidence="3 4">
    <name type="scientific">Hondaea fermentalgiana</name>
    <dbReference type="NCBI Taxonomy" id="2315210"/>
    <lineage>
        <taxon>Eukaryota</taxon>
        <taxon>Sar</taxon>
        <taxon>Stramenopiles</taxon>
        <taxon>Bigyra</taxon>
        <taxon>Labyrinthulomycetes</taxon>
        <taxon>Thraustochytrida</taxon>
        <taxon>Thraustochytriidae</taxon>
        <taxon>Hondaea</taxon>
    </lineage>
</organism>
<dbReference type="InterPro" id="IPR001498">
    <property type="entry name" value="Impact_N"/>
</dbReference>
<dbReference type="InParanoid" id="A0A2R5GFJ8"/>
<feature type="domain" description="Impact N-terminal" evidence="2">
    <location>
        <begin position="9"/>
        <end position="115"/>
    </location>
</feature>
<dbReference type="PANTHER" id="PTHR16301:SF20">
    <property type="entry name" value="IMPACT FAMILY MEMBER YIGZ"/>
    <property type="match status" value="1"/>
</dbReference>
<evidence type="ECO:0000313" key="3">
    <source>
        <dbReference type="EMBL" id="GBG29657.1"/>
    </source>
</evidence>
<protein>
    <submittedName>
        <fullName evidence="3">IMPACT family member yigZ</fullName>
    </submittedName>
</protein>
<evidence type="ECO:0000256" key="1">
    <source>
        <dbReference type="ARBA" id="ARBA00007665"/>
    </source>
</evidence>
<sequence>MKAFRLEVRKSLFVAEAARAPHADAARDFVSSVRARRRHATAGHHCWGFVSTAEERCDDDGEPSGTAGRPIITAIRSHAVAAELGAVVVVARWKRGPNLGRGGLIRAYREAALGALAEFGPADEVLSDEIPAGDALVRRAAVIVPFELTHEVFAALRVCGGDTLEHAQELGIGLDAATIRVEVPASAAGLLEATLSHVRDINVQWES</sequence>
<dbReference type="Pfam" id="PF01205">
    <property type="entry name" value="Impact_N"/>
    <property type="match status" value="1"/>
</dbReference>
<name>A0A2R5GFJ8_9STRA</name>
<comment type="similarity">
    <text evidence="1">Belongs to the IMPACT family.</text>
</comment>
<dbReference type="InterPro" id="IPR023582">
    <property type="entry name" value="Impact"/>
</dbReference>
<dbReference type="InterPro" id="IPR036956">
    <property type="entry name" value="Impact_N_sf"/>
</dbReference>
<proteinExistence type="inferred from homology"/>
<keyword evidence="4" id="KW-1185">Reference proteome</keyword>
<dbReference type="GO" id="GO:0006446">
    <property type="term" value="P:regulation of translational initiation"/>
    <property type="evidence" value="ECO:0007669"/>
    <property type="project" value="TreeGrafter"/>
</dbReference>
<dbReference type="AlphaFoldDB" id="A0A2R5GFJ8"/>
<reference evidence="3 4" key="1">
    <citation type="submission" date="2017-12" db="EMBL/GenBank/DDBJ databases">
        <title>Sequencing, de novo assembly and annotation of complete genome of a new Thraustochytrid species, strain FCC1311.</title>
        <authorList>
            <person name="Sedici K."/>
            <person name="Godart F."/>
            <person name="Aiese Cigliano R."/>
            <person name="Sanseverino W."/>
            <person name="Barakat M."/>
            <person name="Ortet P."/>
            <person name="Marechal E."/>
            <person name="Cagnac O."/>
            <person name="Amato A."/>
        </authorList>
    </citation>
    <scope>NUCLEOTIDE SEQUENCE [LARGE SCALE GENOMIC DNA]</scope>
</reference>
<accession>A0A2R5GFJ8</accession>
<evidence type="ECO:0000259" key="2">
    <source>
        <dbReference type="Pfam" id="PF01205"/>
    </source>
</evidence>
<dbReference type="Proteomes" id="UP000241890">
    <property type="component" value="Unassembled WGS sequence"/>
</dbReference>
<dbReference type="EMBL" id="BEYU01000063">
    <property type="protein sequence ID" value="GBG29657.1"/>
    <property type="molecule type" value="Genomic_DNA"/>
</dbReference>
<dbReference type="OrthoDB" id="10262814at2759"/>
<comment type="caution">
    <text evidence="3">The sequence shown here is derived from an EMBL/GenBank/DDBJ whole genome shotgun (WGS) entry which is preliminary data.</text>
</comment>
<dbReference type="PANTHER" id="PTHR16301">
    <property type="entry name" value="IMPACT-RELATED"/>
    <property type="match status" value="1"/>
</dbReference>
<dbReference type="GO" id="GO:0005737">
    <property type="term" value="C:cytoplasm"/>
    <property type="evidence" value="ECO:0007669"/>
    <property type="project" value="TreeGrafter"/>
</dbReference>
<dbReference type="InterPro" id="IPR020568">
    <property type="entry name" value="Ribosomal_Su5_D2-typ_SF"/>
</dbReference>
<dbReference type="Gene3D" id="3.30.230.30">
    <property type="entry name" value="Impact, N-terminal domain"/>
    <property type="match status" value="1"/>
</dbReference>
<gene>
    <name evidence="3" type="ORF">FCC1311_058782</name>
</gene>
<evidence type="ECO:0000313" key="4">
    <source>
        <dbReference type="Proteomes" id="UP000241890"/>
    </source>
</evidence>
<dbReference type="SUPFAM" id="SSF54211">
    <property type="entry name" value="Ribosomal protein S5 domain 2-like"/>
    <property type="match status" value="1"/>
</dbReference>